<proteinExistence type="predicted"/>
<sequence>MLLPSQITNADCFSDVRSVRNYVNTLDKDECIKLDYKKEINPKILWRSCKLKVFQVKLSKKRKSTRMTPRR</sequence>
<name>A0AAV6UPI1_9ARAC</name>
<keyword evidence="2" id="KW-1185">Reference proteome</keyword>
<organism evidence="1 2">
    <name type="scientific">Oedothorax gibbosus</name>
    <dbReference type="NCBI Taxonomy" id="931172"/>
    <lineage>
        <taxon>Eukaryota</taxon>
        <taxon>Metazoa</taxon>
        <taxon>Ecdysozoa</taxon>
        <taxon>Arthropoda</taxon>
        <taxon>Chelicerata</taxon>
        <taxon>Arachnida</taxon>
        <taxon>Araneae</taxon>
        <taxon>Araneomorphae</taxon>
        <taxon>Entelegynae</taxon>
        <taxon>Araneoidea</taxon>
        <taxon>Linyphiidae</taxon>
        <taxon>Erigoninae</taxon>
        <taxon>Oedothorax</taxon>
    </lineage>
</organism>
<dbReference type="AlphaFoldDB" id="A0AAV6UPI1"/>
<reference evidence="1 2" key="1">
    <citation type="journal article" date="2022" name="Nat. Ecol. Evol.">
        <title>A masculinizing supergene underlies an exaggerated male reproductive morph in a spider.</title>
        <authorList>
            <person name="Hendrickx F."/>
            <person name="De Corte Z."/>
            <person name="Sonet G."/>
            <person name="Van Belleghem S.M."/>
            <person name="Kostlbacher S."/>
            <person name="Vangestel C."/>
        </authorList>
    </citation>
    <scope>NUCLEOTIDE SEQUENCE [LARGE SCALE GENOMIC DNA]</scope>
    <source>
        <strain evidence="1">W744_W776</strain>
    </source>
</reference>
<evidence type="ECO:0000313" key="2">
    <source>
        <dbReference type="Proteomes" id="UP000827092"/>
    </source>
</evidence>
<accession>A0AAV6UPI1</accession>
<dbReference type="EMBL" id="JAFNEN010000333">
    <property type="protein sequence ID" value="KAG8185528.1"/>
    <property type="molecule type" value="Genomic_DNA"/>
</dbReference>
<gene>
    <name evidence="1" type="ORF">JTE90_012865</name>
</gene>
<evidence type="ECO:0000313" key="1">
    <source>
        <dbReference type="EMBL" id="KAG8185528.1"/>
    </source>
</evidence>
<comment type="caution">
    <text evidence="1">The sequence shown here is derived from an EMBL/GenBank/DDBJ whole genome shotgun (WGS) entry which is preliminary data.</text>
</comment>
<protein>
    <submittedName>
        <fullName evidence="1">Uncharacterized protein</fullName>
    </submittedName>
</protein>
<dbReference type="Proteomes" id="UP000827092">
    <property type="component" value="Unassembled WGS sequence"/>
</dbReference>